<comment type="caution">
    <text evidence="1">The sequence shown here is derived from an EMBL/GenBank/DDBJ whole genome shotgun (WGS) entry which is preliminary data.</text>
</comment>
<dbReference type="Proteomes" id="UP000192277">
    <property type="component" value="Unassembled WGS sequence"/>
</dbReference>
<sequence length="86" mass="10275">MGLAVVAKEKDEAIFNGYHYKYRICTEEELFDLFQISKKGRLLFEYVQSSTDKFITIYDLQQKKTIYRDYVAISYNLKSKDIEKIK</sequence>
<accession>A0ABX3NYF6</accession>
<keyword evidence="2" id="KW-1185">Reference proteome</keyword>
<evidence type="ECO:0000313" key="1">
    <source>
        <dbReference type="EMBL" id="OQP49874.1"/>
    </source>
</evidence>
<organism evidence="1 2">
    <name type="scientific">Niastella koreensis</name>
    <dbReference type="NCBI Taxonomy" id="354356"/>
    <lineage>
        <taxon>Bacteria</taxon>
        <taxon>Pseudomonadati</taxon>
        <taxon>Bacteroidota</taxon>
        <taxon>Chitinophagia</taxon>
        <taxon>Chitinophagales</taxon>
        <taxon>Chitinophagaceae</taxon>
        <taxon>Niastella</taxon>
    </lineage>
</organism>
<reference evidence="1 2" key="1">
    <citation type="submission" date="2016-04" db="EMBL/GenBank/DDBJ databases">
        <authorList>
            <person name="Chen L."/>
            <person name="Zhuang W."/>
            <person name="Wang G."/>
        </authorList>
    </citation>
    <scope>NUCLEOTIDE SEQUENCE [LARGE SCALE GENOMIC DNA]</scope>
    <source>
        <strain evidence="2">GR20</strain>
    </source>
</reference>
<gene>
    <name evidence="1" type="ORF">A4D02_27750</name>
</gene>
<proteinExistence type="predicted"/>
<protein>
    <submittedName>
        <fullName evidence="1">Uncharacterized protein</fullName>
    </submittedName>
</protein>
<name>A0ABX3NYF6_9BACT</name>
<evidence type="ECO:0000313" key="2">
    <source>
        <dbReference type="Proteomes" id="UP000192277"/>
    </source>
</evidence>
<dbReference type="EMBL" id="LWBO01000009">
    <property type="protein sequence ID" value="OQP49874.1"/>
    <property type="molecule type" value="Genomic_DNA"/>
</dbReference>